<keyword evidence="1" id="KW-0732">Signal</keyword>
<dbReference type="SUPFAM" id="SSF51110">
    <property type="entry name" value="alpha-D-mannose-specific plant lectins"/>
    <property type="match status" value="1"/>
</dbReference>
<feature type="signal peptide" evidence="1">
    <location>
        <begin position="1"/>
        <end position="45"/>
    </location>
</feature>
<keyword evidence="4" id="KW-1185">Reference proteome</keyword>
<feature type="domain" description="Bulb-type lectin" evidence="2">
    <location>
        <begin position="61"/>
        <end position="149"/>
    </location>
</feature>
<sequence>MPDRTVTGASGVKRGTRTFRRATTALLLTTLAVVSTLVAASPAHAFPRGACDSTLAPEGRPGRYFDGPSPLNRSVWTHNMNATQMLWQQDGNLVLYTAGYARAVWSSRTHNKCTGSRFPYLTTQSDNNLVIYCGAEGTNALWASNTAGI</sequence>
<name>A0ABP6SSA6_9ACTN</name>
<dbReference type="Proteomes" id="UP001501676">
    <property type="component" value="Unassembled WGS sequence"/>
</dbReference>
<evidence type="ECO:0000313" key="3">
    <source>
        <dbReference type="EMBL" id="GAA3383703.1"/>
    </source>
</evidence>
<dbReference type="Gene3D" id="2.90.10.10">
    <property type="entry name" value="Bulb-type lectin domain"/>
    <property type="match status" value="1"/>
</dbReference>
<dbReference type="InterPro" id="IPR001480">
    <property type="entry name" value="Bulb-type_lectin_dom"/>
</dbReference>
<evidence type="ECO:0000259" key="2">
    <source>
        <dbReference type="PROSITE" id="PS50927"/>
    </source>
</evidence>
<feature type="chain" id="PRO_5047123923" description="Bulb-type lectin domain-containing protein" evidence="1">
    <location>
        <begin position="46"/>
        <end position="149"/>
    </location>
</feature>
<organism evidence="3 4">
    <name type="scientific">Cryptosporangium minutisporangium</name>
    <dbReference type="NCBI Taxonomy" id="113569"/>
    <lineage>
        <taxon>Bacteria</taxon>
        <taxon>Bacillati</taxon>
        <taxon>Actinomycetota</taxon>
        <taxon>Actinomycetes</taxon>
        <taxon>Cryptosporangiales</taxon>
        <taxon>Cryptosporangiaceae</taxon>
        <taxon>Cryptosporangium</taxon>
    </lineage>
</organism>
<dbReference type="PROSITE" id="PS50927">
    <property type="entry name" value="BULB_LECTIN"/>
    <property type="match status" value="1"/>
</dbReference>
<dbReference type="InterPro" id="IPR036426">
    <property type="entry name" value="Bulb-type_lectin_dom_sf"/>
</dbReference>
<dbReference type="EMBL" id="BAAAYN010000006">
    <property type="protein sequence ID" value="GAA3383703.1"/>
    <property type="molecule type" value="Genomic_DNA"/>
</dbReference>
<evidence type="ECO:0000313" key="4">
    <source>
        <dbReference type="Proteomes" id="UP001501676"/>
    </source>
</evidence>
<protein>
    <recommendedName>
        <fullName evidence="2">Bulb-type lectin domain-containing protein</fullName>
    </recommendedName>
</protein>
<reference evidence="4" key="1">
    <citation type="journal article" date="2019" name="Int. J. Syst. Evol. Microbiol.">
        <title>The Global Catalogue of Microorganisms (GCM) 10K type strain sequencing project: providing services to taxonomists for standard genome sequencing and annotation.</title>
        <authorList>
            <consortium name="The Broad Institute Genomics Platform"/>
            <consortium name="The Broad Institute Genome Sequencing Center for Infectious Disease"/>
            <person name="Wu L."/>
            <person name="Ma J."/>
        </authorList>
    </citation>
    <scope>NUCLEOTIDE SEQUENCE [LARGE SCALE GENOMIC DNA]</scope>
    <source>
        <strain evidence="4">JCM 9458</strain>
    </source>
</reference>
<comment type="caution">
    <text evidence="3">The sequence shown here is derived from an EMBL/GenBank/DDBJ whole genome shotgun (WGS) entry which is preliminary data.</text>
</comment>
<accession>A0ABP6SSA6</accession>
<evidence type="ECO:0000256" key="1">
    <source>
        <dbReference type="SAM" id="SignalP"/>
    </source>
</evidence>
<gene>
    <name evidence="3" type="ORF">GCM10020369_10610</name>
</gene>
<proteinExistence type="predicted"/>